<reference evidence="2 3" key="1">
    <citation type="submission" date="2018-03" db="EMBL/GenBank/DDBJ databases">
        <authorList>
            <person name="Wu G."/>
        </authorList>
    </citation>
    <scope>NUCLEOTIDE SEQUENCE [LARGE SCALE GENOMIC DNA]</scope>
    <source>
        <strain evidence="2 3">SAM-118</strain>
    </source>
</reference>
<keyword evidence="1" id="KW-0812">Transmembrane</keyword>
<protein>
    <submittedName>
        <fullName evidence="2">Uncharacterized protein</fullName>
    </submittedName>
</protein>
<dbReference type="AlphaFoldDB" id="A0AAE8F7A8"/>
<feature type="transmembrane region" description="Helical" evidence="1">
    <location>
        <begin position="20"/>
        <end position="36"/>
    </location>
</feature>
<gene>
    <name evidence="2" type="ORF">C9386_07515</name>
</gene>
<organism evidence="2 3">
    <name type="scientific">Xanthomonas vasicola pv. vasculorum</name>
    <dbReference type="NCBI Taxonomy" id="325776"/>
    <lineage>
        <taxon>Bacteria</taxon>
        <taxon>Pseudomonadati</taxon>
        <taxon>Pseudomonadota</taxon>
        <taxon>Gammaproteobacteria</taxon>
        <taxon>Lysobacterales</taxon>
        <taxon>Lysobacteraceae</taxon>
        <taxon>Xanthomonas</taxon>
    </lineage>
</organism>
<keyword evidence="1" id="KW-1133">Transmembrane helix</keyword>
<evidence type="ECO:0000256" key="1">
    <source>
        <dbReference type="SAM" id="Phobius"/>
    </source>
</evidence>
<comment type="caution">
    <text evidence="2">The sequence shown here is derived from an EMBL/GenBank/DDBJ whole genome shotgun (WGS) entry which is preliminary data.</text>
</comment>
<dbReference type="RefSeq" id="WP_010365311.1">
    <property type="nucleotide sequence ID" value="NZ_CP025272.1"/>
</dbReference>
<dbReference type="GeneID" id="69689243"/>
<proteinExistence type="predicted"/>
<accession>A0AAE8F7A8</accession>
<dbReference type="KEGG" id="xva:C7V42_15735"/>
<dbReference type="EMBL" id="PYTT01000074">
    <property type="protein sequence ID" value="RNL03798.1"/>
    <property type="molecule type" value="Genomic_DNA"/>
</dbReference>
<dbReference type="Proteomes" id="UP000284283">
    <property type="component" value="Unassembled WGS sequence"/>
</dbReference>
<evidence type="ECO:0000313" key="3">
    <source>
        <dbReference type="Proteomes" id="UP000284283"/>
    </source>
</evidence>
<name>A0AAE8F7A8_XANVA</name>
<sequence>MKKIKRLGFNQQLKDRPKIIFYSSLVLVGYVVSHLIDHGTTALIGCVAGIAGHWKATWISKVEVSNANRRETEEFLISNRYSFNKNKNYWEPDIHRLLRFDAQDIMIKKDDDLLLVIGPFYILKKMLSKPQFQ</sequence>
<evidence type="ECO:0000313" key="2">
    <source>
        <dbReference type="EMBL" id="RNL03798.1"/>
    </source>
</evidence>
<keyword evidence="1" id="KW-0472">Membrane</keyword>